<name>A0A9P6UDW0_9FUNG</name>
<sequence>METSKVPPGLVDDALDLDAFDLIVTSSLDTSAFHKHNLTTQINSPSRLALFRQSLTSNFNAAWDHAVSSQRAAINTSTEPQQPTRTTEEISAVMEKDAKDRATKRLRTINVQLKDIVRADLLTEIVDDERTDE</sequence>
<evidence type="ECO:0000256" key="1">
    <source>
        <dbReference type="SAM" id="MobiDB-lite"/>
    </source>
</evidence>
<organism evidence="2 3">
    <name type="scientific">Linnemannia gamsii</name>
    <dbReference type="NCBI Taxonomy" id="64522"/>
    <lineage>
        <taxon>Eukaryota</taxon>
        <taxon>Fungi</taxon>
        <taxon>Fungi incertae sedis</taxon>
        <taxon>Mucoromycota</taxon>
        <taxon>Mortierellomycotina</taxon>
        <taxon>Mortierellomycetes</taxon>
        <taxon>Mortierellales</taxon>
        <taxon>Mortierellaceae</taxon>
        <taxon>Linnemannia</taxon>
    </lineage>
</organism>
<dbReference type="Proteomes" id="UP000823405">
    <property type="component" value="Unassembled WGS sequence"/>
</dbReference>
<protein>
    <submittedName>
        <fullName evidence="2">Uncharacterized protein</fullName>
    </submittedName>
</protein>
<evidence type="ECO:0000313" key="3">
    <source>
        <dbReference type="Proteomes" id="UP000823405"/>
    </source>
</evidence>
<reference evidence="2" key="1">
    <citation type="journal article" date="2020" name="Fungal Divers.">
        <title>Resolving the Mortierellaceae phylogeny through synthesis of multi-gene phylogenetics and phylogenomics.</title>
        <authorList>
            <person name="Vandepol N."/>
            <person name="Liber J."/>
            <person name="Desiro A."/>
            <person name="Na H."/>
            <person name="Kennedy M."/>
            <person name="Barry K."/>
            <person name="Grigoriev I.V."/>
            <person name="Miller A.N."/>
            <person name="O'Donnell K."/>
            <person name="Stajich J.E."/>
            <person name="Bonito G."/>
        </authorList>
    </citation>
    <scope>NUCLEOTIDE SEQUENCE</scope>
    <source>
        <strain evidence="2">NVP60</strain>
    </source>
</reference>
<proteinExistence type="predicted"/>
<feature type="non-terminal residue" evidence="2">
    <location>
        <position position="133"/>
    </location>
</feature>
<keyword evidence="3" id="KW-1185">Reference proteome</keyword>
<comment type="caution">
    <text evidence="2">The sequence shown here is derived from an EMBL/GenBank/DDBJ whole genome shotgun (WGS) entry which is preliminary data.</text>
</comment>
<evidence type="ECO:0000313" key="2">
    <source>
        <dbReference type="EMBL" id="KAG0285278.1"/>
    </source>
</evidence>
<gene>
    <name evidence="2" type="ORF">BGZ97_007859</name>
</gene>
<dbReference type="EMBL" id="JAAAIN010003527">
    <property type="protein sequence ID" value="KAG0285278.1"/>
    <property type="molecule type" value="Genomic_DNA"/>
</dbReference>
<feature type="region of interest" description="Disordered" evidence="1">
    <location>
        <begin position="73"/>
        <end position="98"/>
    </location>
</feature>
<feature type="compositionally biased region" description="Low complexity" evidence="1">
    <location>
        <begin position="76"/>
        <end position="85"/>
    </location>
</feature>
<accession>A0A9P6UDW0</accession>
<dbReference type="AlphaFoldDB" id="A0A9P6UDW0"/>